<protein>
    <submittedName>
        <fullName evidence="2">Rhodanese-like domain-containing protein</fullName>
    </submittedName>
</protein>
<evidence type="ECO:0000313" key="2">
    <source>
        <dbReference type="EMBL" id="TMQ69537.1"/>
    </source>
</evidence>
<dbReference type="Pfam" id="PF00581">
    <property type="entry name" value="Rhodanese"/>
    <property type="match status" value="1"/>
</dbReference>
<evidence type="ECO:0000259" key="1">
    <source>
        <dbReference type="PROSITE" id="PS50206"/>
    </source>
</evidence>
<proteinExistence type="predicted"/>
<gene>
    <name evidence="2" type="ORF">E6K81_14720</name>
</gene>
<dbReference type="SUPFAM" id="SSF52821">
    <property type="entry name" value="Rhodanese/Cell cycle control phosphatase"/>
    <property type="match status" value="1"/>
</dbReference>
<dbReference type="PROSITE" id="PS50206">
    <property type="entry name" value="RHODANESE_3"/>
    <property type="match status" value="1"/>
</dbReference>
<name>A0A538U0W2_UNCEI</name>
<sequence length="80" mass="8771">MGNLGLPGTSEVIEMREIGRAELQRLVASGAQLVEVLPAKEYEEDHLLGAINLPLRKLETDARSVLDPSRPVIVYCWDGA</sequence>
<comment type="caution">
    <text evidence="2">The sequence shown here is derived from an EMBL/GenBank/DDBJ whole genome shotgun (WGS) entry which is preliminary data.</text>
</comment>
<organism evidence="2 3">
    <name type="scientific">Eiseniibacteriota bacterium</name>
    <dbReference type="NCBI Taxonomy" id="2212470"/>
    <lineage>
        <taxon>Bacteria</taxon>
        <taxon>Candidatus Eiseniibacteriota</taxon>
    </lineage>
</organism>
<dbReference type="AlphaFoldDB" id="A0A538U0W2"/>
<dbReference type="InterPro" id="IPR036873">
    <property type="entry name" value="Rhodanese-like_dom_sf"/>
</dbReference>
<dbReference type="CDD" id="cd00158">
    <property type="entry name" value="RHOD"/>
    <property type="match status" value="1"/>
</dbReference>
<reference evidence="2 3" key="1">
    <citation type="journal article" date="2019" name="Nat. Microbiol.">
        <title>Mediterranean grassland soil C-N compound turnover is dependent on rainfall and depth, and is mediated by genomically divergent microorganisms.</title>
        <authorList>
            <person name="Diamond S."/>
            <person name="Andeer P.F."/>
            <person name="Li Z."/>
            <person name="Crits-Christoph A."/>
            <person name="Burstein D."/>
            <person name="Anantharaman K."/>
            <person name="Lane K.R."/>
            <person name="Thomas B.C."/>
            <person name="Pan C."/>
            <person name="Northen T.R."/>
            <person name="Banfield J.F."/>
        </authorList>
    </citation>
    <scope>NUCLEOTIDE SEQUENCE [LARGE SCALE GENOMIC DNA]</scope>
    <source>
        <strain evidence="2">WS_11</strain>
    </source>
</reference>
<dbReference type="InterPro" id="IPR001763">
    <property type="entry name" value="Rhodanese-like_dom"/>
</dbReference>
<dbReference type="EMBL" id="VBPB01000300">
    <property type="protein sequence ID" value="TMQ69537.1"/>
    <property type="molecule type" value="Genomic_DNA"/>
</dbReference>
<dbReference type="Gene3D" id="3.40.250.10">
    <property type="entry name" value="Rhodanese-like domain"/>
    <property type="match status" value="1"/>
</dbReference>
<accession>A0A538U0W2</accession>
<feature type="domain" description="Rhodanese" evidence="1">
    <location>
        <begin position="27"/>
        <end position="79"/>
    </location>
</feature>
<dbReference type="Proteomes" id="UP000319771">
    <property type="component" value="Unassembled WGS sequence"/>
</dbReference>
<evidence type="ECO:0000313" key="3">
    <source>
        <dbReference type="Proteomes" id="UP000319771"/>
    </source>
</evidence>